<proteinExistence type="predicted"/>
<name>A0A0V0H4Q7_SOLCH</name>
<sequence>MTLIHTQSLFTSSGQHPVVGFHQYKLRFIFFHTHTPDMTCSVATLDGSSNRNWPSFMAKTLTHMADFQVLQSHLLTSFKVGVSCSVSWNLPTMHLLRRFVSASGAPLVTSM</sequence>
<accession>A0A0V0H4Q7</accession>
<dbReference type="AlphaFoldDB" id="A0A0V0H4Q7"/>
<protein>
    <submittedName>
        <fullName evidence="1">Putative ovule protein</fullName>
    </submittedName>
</protein>
<organism evidence="1">
    <name type="scientific">Solanum chacoense</name>
    <name type="common">Chaco potato</name>
    <dbReference type="NCBI Taxonomy" id="4108"/>
    <lineage>
        <taxon>Eukaryota</taxon>
        <taxon>Viridiplantae</taxon>
        <taxon>Streptophyta</taxon>
        <taxon>Embryophyta</taxon>
        <taxon>Tracheophyta</taxon>
        <taxon>Spermatophyta</taxon>
        <taxon>Magnoliopsida</taxon>
        <taxon>eudicotyledons</taxon>
        <taxon>Gunneridae</taxon>
        <taxon>Pentapetalae</taxon>
        <taxon>asterids</taxon>
        <taxon>lamiids</taxon>
        <taxon>Solanales</taxon>
        <taxon>Solanaceae</taxon>
        <taxon>Solanoideae</taxon>
        <taxon>Solaneae</taxon>
        <taxon>Solanum</taxon>
    </lineage>
</organism>
<evidence type="ECO:0000313" key="1">
    <source>
        <dbReference type="EMBL" id="JAP14768.1"/>
    </source>
</evidence>
<reference evidence="1" key="1">
    <citation type="submission" date="2015-12" db="EMBL/GenBank/DDBJ databases">
        <title>Gene expression during late stages of embryo sac development: a critical building block for successful pollen-pistil interactions.</title>
        <authorList>
            <person name="Liu Y."/>
            <person name="Joly V."/>
            <person name="Sabar M."/>
            <person name="Matton D.P."/>
        </authorList>
    </citation>
    <scope>NUCLEOTIDE SEQUENCE</scope>
</reference>
<dbReference type="EMBL" id="GEDG01026108">
    <property type="protein sequence ID" value="JAP14768.1"/>
    <property type="molecule type" value="Transcribed_RNA"/>
</dbReference>